<feature type="compositionally biased region" description="Basic and acidic residues" evidence="1">
    <location>
        <begin position="170"/>
        <end position="180"/>
    </location>
</feature>
<protein>
    <submittedName>
        <fullName evidence="2">Uncharacterized protein</fullName>
    </submittedName>
</protein>
<dbReference type="Proteomes" id="UP001460270">
    <property type="component" value="Unassembled WGS sequence"/>
</dbReference>
<feature type="region of interest" description="Disordered" evidence="1">
    <location>
        <begin position="81"/>
        <end position="141"/>
    </location>
</feature>
<accession>A0AAW0P2K0</accession>
<feature type="compositionally biased region" description="Basic residues" evidence="1">
    <location>
        <begin position="88"/>
        <end position="99"/>
    </location>
</feature>
<evidence type="ECO:0000313" key="2">
    <source>
        <dbReference type="EMBL" id="KAK7915635.1"/>
    </source>
</evidence>
<dbReference type="EMBL" id="JBBPFD010000008">
    <property type="protein sequence ID" value="KAK7915635.1"/>
    <property type="molecule type" value="Genomic_DNA"/>
</dbReference>
<proteinExistence type="predicted"/>
<gene>
    <name evidence="2" type="ORF">WMY93_011396</name>
</gene>
<organism evidence="2 3">
    <name type="scientific">Mugilogobius chulae</name>
    <name type="common">yellowstripe goby</name>
    <dbReference type="NCBI Taxonomy" id="88201"/>
    <lineage>
        <taxon>Eukaryota</taxon>
        <taxon>Metazoa</taxon>
        <taxon>Chordata</taxon>
        <taxon>Craniata</taxon>
        <taxon>Vertebrata</taxon>
        <taxon>Euteleostomi</taxon>
        <taxon>Actinopterygii</taxon>
        <taxon>Neopterygii</taxon>
        <taxon>Teleostei</taxon>
        <taxon>Neoteleostei</taxon>
        <taxon>Acanthomorphata</taxon>
        <taxon>Gobiaria</taxon>
        <taxon>Gobiiformes</taxon>
        <taxon>Gobioidei</taxon>
        <taxon>Gobiidae</taxon>
        <taxon>Gobionellinae</taxon>
        <taxon>Mugilogobius</taxon>
    </lineage>
</organism>
<evidence type="ECO:0000256" key="1">
    <source>
        <dbReference type="SAM" id="MobiDB-lite"/>
    </source>
</evidence>
<evidence type="ECO:0000313" key="3">
    <source>
        <dbReference type="Proteomes" id="UP001460270"/>
    </source>
</evidence>
<feature type="region of interest" description="Disordered" evidence="1">
    <location>
        <begin position="163"/>
        <end position="185"/>
    </location>
</feature>
<dbReference type="AlphaFoldDB" id="A0AAW0P2K0"/>
<feature type="compositionally biased region" description="Polar residues" evidence="1">
    <location>
        <begin position="124"/>
        <end position="138"/>
    </location>
</feature>
<sequence>MRTITPFPHTRPALILNTLLPLLIRRRQTHMRFELHYSAKTQLLLFVFVDMGGREEVMVTGMTTTHTMPFQRSRLNRFRLRPGPTTMRKLKPTSLKKKNRDPSPTEMSVEPWPSPPDQAAAEHTQGTLHGQASPTSSEELLDQRPDKLCLDAFWTEVENIRQGSGEADIESTRRDSRHSEDGEEEQWLADAGLSTLISEDSEDSEEVDKAALLSTLTRTQAEAVKRRIESYTLTQRRKNKPPPRDVRDIFNSPISQTLRPESNALTTWHLYTNLLGQL</sequence>
<name>A0AAW0P2K0_9GOBI</name>
<comment type="caution">
    <text evidence="2">The sequence shown here is derived from an EMBL/GenBank/DDBJ whole genome shotgun (WGS) entry which is preliminary data.</text>
</comment>
<keyword evidence="3" id="KW-1185">Reference proteome</keyword>
<reference evidence="3" key="1">
    <citation type="submission" date="2024-04" db="EMBL/GenBank/DDBJ databases">
        <title>Salinicola lusitanus LLJ914,a marine bacterium isolated from the Okinawa Trough.</title>
        <authorList>
            <person name="Li J."/>
        </authorList>
    </citation>
    <scope>NUCLEOTIDE SEQUENCE [LARGE SCALE GENOMIC DNA]</scope>
</reference>